<evidence type="ECO:0000259" key="4">
    <source>
        <dbReference type="PROSITE" id="PS50102"/>
    </source>
</evidence>
<evidence type="ECO:0000256" key="3">
    <source>
        <dbReference type="SAM" id="MobiDB-lite"/>
    </source>
</evidence>
<dbReference type="InterPro" id="IPR051229">
    <property type="entry name" value="ALYREF_mRNA_export"/>
</dbReference>
<dbReference type="AlphaFoldDB" id="A0A0G4IRJ2"/>
<dbReference type="EMBL" id="OVEO01000009">
    <property type="protein sequence ID" value="SPQ98106.1"/>
    <property type="molecule type" value="Genomic_DNA"/>
</dbReference>
<dbReference type="PROSITE" id="PS50102">
    <property type="entry name" value="RRM"/>
    <property type="match status" value="2"/>
</dbReference>
<dbReference type="Pfam" id="PF00076">
    <property type="entry name" value="RRM_1"/>
    <property type="match status" value="2"/>
</dbReference>
<feature type="domain" description="RRM" evidence="4">
    <location>
        <begin position="50"/>
        <end position="130"/>
    </location>
</feature>
<dbReference type="GO" id="GO:0005634">
    <property type="term" value="C:nucleus"/>
    <property type="evidence" value="ECO:0007669"/>
    <property type="project" value="TreeGrafter"/>
</dbReference>
<dbReference type="InterPro" id="IPR012677">
    <property type="entry name" value="Nucleotide-bd_a/b_plait_sf"/>
</dbReference>
<feature type="compositionally biased region" description="Low complexity" evidence="3">
    <location>
        <begin position="306"/>
        <end position="327"/>
    </location>
</feature>
<feature type="region of interest" description="Disordered" evidence="3">
    <location>
        <begin position="306"/>
        <end position="336"/>
    </location>
</feature>
<dbReference type="OrthoDB" id="439808at2759"/>
<keyword evidence="6" id="KW-0496">Mitochondrion</keyword>
<dbReference type="EMBL" id="CDSF01000081">
    <property type="protein sequence ID" value="CEO97890.1"/>
    <property type="molecule type" value="Genomic_DNA"/>
</dbReference>
<geneLocation type="mitochondrion" evidence="6"/>
<dbReference type="Gene3D" id="3.30.70.330">
    <property type="match status" value="2"/>
</dbReference>
<feature type="domain" description="RRM" evidence="4">
    <location>
        <begin position="148"/>
        <end position="224"/>
    </location>
</feature>
<dbReference type="GO" id="GO:0003729">
    <property type="term" value="F:mRNA binding"/>
    <property type="evidence" value="ECO:0007669"/>
    <property type="project" value="TreeGrafter"/>
</dbReference>
<accession>A0A0G4IRJ2</accession>
<dbReference type="Proteomes" id="UP000039324">
    <property type="component" value="Unassembled WGS sequence"/>
</dbReference>
<reference evidence="5 7" key="1">
    <citation type="submission" date="2015-02" db="EMBL/GenBank/DDBJ databases">
        <authorList>
            <person name="Chooi Y.-H."/>
        </authorList>
    </citation>
    <scope>NUCLEOTIDE SEQUENCE [LARGE SCALE GENOMIC DNA]</scope>
    <source>
        <strain evidence="5">E3</strain>
    </source>
</reference>
<protein>
    <recommendedName>
        <fullName evidence="4">RRM domain-containing protein</fullName>
    </recommendedName>
</protein>
<evidence type="ECO:0000313" key="6">
    <source>
        <dbReference type="EMBL" id="SPQ98106.1"/>
    </source>
</evidence>
<gene>
    <name evidence="5" type="ORF">PBRA_006004</name>
    <name evidence="6" type="ORF">PLBR_LOCUS5321</name>
</gene>
<name>A0A0G4IRJ2_PLABS</name>
<dbReference type="PANTHER" id="PTHR19965:SF35">
    <property type="entry name" value="RNA ANNEALING PROTEIN YRA1"/>
    <property type="match status" value="1"/>
</dbReference>
<proteinExistence type="predicted"/>
<reference evidence="6 8" key="2">
    <citation type="submission" date="2018-03" db="EMBL/GenBank/DDBJ databases">
        <authorList>
            <person name="Fogelqvist J."/>
        </authorList>
    </citation>
    <scope>NUCLEOTIDE SEQUENCE [LARGE SCALE GENOMIC DNA]</scope>
</reference>
<dbReference type="SMART" id="SM00360">
    <property type="entry name" value="RRM"/>
    <property type="match status" value="2"/>
</dbReference>
<dbReference type="STRING" id="37360.A0A0G4IRJ2"/>
<dbReference type="CDD" id="cd00590">
    <property type="entry name" value="RRM_SF"/>
    <property type="match status" value="2"/>
</dbReference>
<evidence type="ECO:0000313" key="5">
    <source>
        <dbReference type="EMBL" id="CEO97890.1"/>
    </source>
</evidence>
<organism evidence="5 7">
    <name type="scientific">Plasmodiophora brassicae</name>
    <name type="common">Clubroot disease agent</name>
    <dbReference type="NCBI Taxonomy" id="37360"/>
    <lineage>
        <taxon>Eukaryota</taxon>
        <taxon>Sar</taxon>
        <taxon>Rhizaria</taxon>
        <taxon>Endomyxa</taxon>
        <taxon>Phytomyxea</taxon>
        <taxon>Plasmodiophorida</taxon>
        <taxon>Plasmodiophoridae</taxon>
        <taxon>Plasmodiophora</taxon>
    </lineage>
</organism>
<feature type="region of interest" description="Disordered" evidence="3">
    <location>
        <begin position="383"/>
        <end position="442"/>
    </location>
</feature>
<keyword evidence="7" id="KW-1185">Reference proteome</keyword>
<dbReference type="Proteomes" id="UP000290189">
    <property type="component" value="Unassembled WGS sequence"/>
</dbReference>
<evidence type="ECO:0000313" key="8">
    <source>
        <dbReference type="Proteomes" id="UP000290189"/>
    </source>
</evidence>
<evidence type="ECO:0000313" key="7">
    <source>
        <dbReference type="Proteomes" id="UP000039324"/>
    </source>
</evidence>
<dbReference type="GO" id="GO:0006406">
    <property type="term" value="P:mRNA export from nucleus"/>
    <property type="evidence" value="ECO:0007669"/>
    <property type="project" value="TreeGrafter"/>
</dbReference>
<keyword evidence="1 2" id="KW-0694">RNA-binding</keyword>
<evidence type="ECO:0000256" key="2">
    <source>
        <dbReference type="PROSITE-ProRule" id="PRU00176"/>
    </source>
</evidence>
<feature type="compositionally biased region" description="Low complexity" evidence="3">
    <location>
        <begin position="401"/>
        <end position="411"/>
    </location>
</feature>
<dbReference type="SUPFAM" id="SSF54928">
    <property type="entry name" value="RNA-binding domain, RBD"/>
    <property type="match status" value="1"/>
</dbReference>
<dbReference type="InterPro" id="IPR000504">
    <property type="entry name" value="RRM_dom"/>
</dbReference>
<dbReference type="InterPro" id="IPR035979">
    <property type="entry name" value="RBD_domain_sf"/>
</dbReference>
<sequence>MLALRRFLSNAAAAAAATMPEAGATASSAAASLLSSEQPTIRSTTRLGSKDLFLYDLTPGTQANEIHHLMSKNGAKIRSVAMHYNPNGTFARTAVVKFSSYEEAEKALDEHRRHGSMLNGQAVQVSSAGGFGSNQLQAERAIRTGLGTQVFVSNMSFSTGVDQVKAAFSSFGTVLNVNMFQRNSQNMGMAKVLFARRADAMAAISALNEIMFDGRTLFVKEDAQYKSEGDFVMSNYDEGMADRGATTPASVHEILSNAGRSAASPSGGAPAQPDLDPIAAALAASEAELGMTSTNTTATTSAPVTNQTAAAPAQQASAPAASAAPSAGSTNAKPSRQSTVIDLDFLGLNPTPSSPSDAAAPKSEPIKYDAEFFGLKEAAAKPVEPASDSAANVEPVKNDAGDAGATAAPPDMKLGDFGLNEGDDDDLLRSIDQAAKTPVDDELKAQLQADEEALERELGTTRS</sequence>
<evidence type="ECO:0000256" key="1">
    <source>
        <dbReference type="ARBA" id="ARBA00022884"/>
    </source>
</evidence>
<dbReference type="PANTHER" id="PTHR19965">
    <property type="entry name" value="RNA AND EXPORT FACTOR BINDING PROTEIN"/>
    <property type="match status" value="1"/>
</dbReference>